<evidence type="ECO:0000313" key="5">
    <source>
        <dbReference type="Proteomes" id="UP001216390"/>
    </source>
</evidence>
<organism evidence="4 5">
    <name type="scientific">Iamia majanohamensis</name>
    <dbReference type="NCBI Taxonomy" id="467976"/>
    <lineage>
        <taxon>Bacteria</taxon>
        <taxon>Bacillati</taxon>
        <taxon>Actinomycetota</taxon>
        <taxon>Acidimicrobiia</taxon>
        <taxon>Acidimicrobiales</taxon>
        <taxon>Iamiaceae</taxon>
        <taxon>Iamia</taxon>
    </lineage>
</organism>
<dbReference type="CDD" id="cd05233">
    <property type="entry name" value="SDR_c"/>
    <property type="match status" value="1"/>
</dbReference>
<dbReference type="PANTHER" id="PTHR42760">
    <property type="entry name" value="SHORT-CHAIN DEHYDROGENASES/REDUCTASES FAMILY MEMBER"/>
    <property type="match status" value="1"/>
</dbReference>
<evidence type="ECO:0000313" key="4">
    <source>
        <dbReference type="EMBL" id="WCO68901.1"/>
    </source>
</evidence>
<dbReference type="InterPro" id="IPR057326">
    <property type="entry name" value="KR_dom"/>
</dbReference>
<dbReference type="Gene3D" id="3.40.50.720">
    <property type="entry name" value="NAD(P)-binding Rossmann-like Domain"/>
    <property type="match status" value="1"/>
</dbReference>
<dbReference type="KEGG" id="ima:PO878_09210"/>
<feature type="domain" description="Ketoreductase" evidence="3">
    <location>
        <begin position="20"/>
        <end position="195"/>
    </location>
</feature>
<dbReference type="PANTHER" id="PTHR42760:SF133">
    <property type="entry name" value="3-OXOACYL-[ACYL-CARRIER-PROTEIN] REDUCTASE"/>
    <property type="match status" value="1"/>
</dbReference>
<dbReference type="AlphaFoldDB" id="A0AAF0BSU0"/>
<gene>
    <name evidence="4" type="ORF">PO878_09210</name>
</gene>
<dbReference type="InterPro" id="IPR020904">
    <property type="entry name" value="Sc_DH/Rdtase_CS"/>
</dbReference>
<dbReference type="FunFam" id="3.40.50.720:FF:000084">
    <property type="entry name" value="Short-chain dehydrogenase reductase"/>
    <property type="match status" value="1"/>
</dbReference>
<dbReference type="PRINTS" id="PR00080">
    <property type="entry name" value="SDRFAMILY"/>
</dbReference>
<evidence type="ECO:0000256" key="2">
    <source>
        <dbReference type="ARBA" id="ARBA00023002"/>
    </source>
</evidence>
<accession>A0AAF0BSU0</accession>
<evidence type="ECO:0000256" key="1">
    <source>
        <dbReference type="ARBA" id="ARBA00006484"/>
    </source>
</evidence>
<proteinExistence type="inferred from homology"/>
<dbReference type="Pfam" id="PF13561">
    <property type="entry name" value="adh_short_C2"/>
    <property type="match status" value="1"/>
</dbReference>
<reference evidence="4" key="1">
    <citation type="submission" date="2023-01" db="EMBL/GenBank/DDBJ databases">
        <title>The diversity of Class Acidimicrobiia in South China Sea sediment environments and the proposal of Iamia marina sp. nov., a novel species of the genus Iamia.</title>
        <authorList>
            <person name="He Y."/>
            <person name="Tian X."/>
        </authorList>
    </citation>
    <scope>NUCLEOTIDE SEQUENCE</scope>
    <source>
        <strain evidence="4">DSM 19957</strain>
    </source>
</reference>
<sequence length="265" mass="26643">MAASGERLMVEGGPLGTPSTAVVVTGAASGIGRACAVALAEVGRPVACWDLDGDGAAETARLVEGAGAAAHAAAIDVTDHDALAPAADAAGAAVGALGGLVHAAGVARSRPVEKLSDEDWSGVLDVNLEAHAFLVKALMPHLAAAGPGSAVVAISSVEAWTGSSLTPAYCASKAGLLGLTRALAHRLSFEGVRANAVCPGAVDTPMLEPVMAVPEFERMLLERIPMGRPARPDEIARVVRFLLSDEASYVTGQHLTVDGGMLSTS</sequence>
<evidence type="ECO:0000259" key="3">
    <source>
        <dbReference type="SMART" id="SM00822"/>
    </source>
</evidence>
<dbReference type="InterPro" id="IPR002347">
    <property type="entry name" value="SDR_fam"/>
</dbReference>
<comment type="similarity">
    <text evidence="1">Belongs to the short-chain dehydrogenases/reductases (SDR) family.</text>
</comment>
<dbReference type="PROSITE" id="PS00061">
    <property type="entry name" value="ADH_SHORT"/>
    <property type="match status" value="1"/>
</dbReference>
<name>A0AAF0BSU0_9ACTN</name>
<dbReference type="SUPFAM" id="SSF51735">
    <property type="entry name" value="NAD(P)-binding Rossmann-fold domains"/>
    <property type="match status" value="1"/>
</dbReference>
<dbReference type="GO" id="GO:0016616">
    <property type="term" value="F:oxidoreductase activity, acting on the CH-OH group of donors, NAD or NADP as acceptor"/>
    <property type="evidence" value="ECO:0007669"/>
    <property type="project" value="UniProtKB-ARBA"/>
</dbReference>
<dbReference type="InterPro" id="IPR036291">
    <property type="entry name" value="NAD(P)-bd_dom_sf"/>
</dbReference>
<dbReference type="PRINTS" id="PR00081">
    <property type="entry name" value="GDHRDH"/>
</dbReference>
<keyword evidence="5" id="KW-1185">Reference proteome</keyword>
<dbReference type="SMART" id="SM00822">
    <property type="entry name" value="PKS_KR"/>
    <property type="match status" value="1"/>
</dbReference>
<dbReference type="RefSeq" id="WP_272738415.1">
    <property type="nucleotide sequence ID" value="NZ_CP116942.1"/>
</dbReference>
<dbReference type="Proteomes" id="UP001216390">
    <property type="component" value="Chromosome"/>
</dbReference>
<keyword evidence="2" id="KW-0560">Oxidoreductase</keyword>
<dbReference type="EMBL" id="CP116942">
    <property type="protein sequence ID" value="WCO68901.1"/>
    <property type="molecule type" value="Genomic_DNA"/>
</dbReference>
<protein>
    <submittedName>
        <fullName evidence="4">SDR family NAD(P)-dependent oxidoreductase</fullName>
    </submittedName>
</protein>